<accession>A0AAW6CVN4</accession>
<sequence>MPETKDDSLFYTCSLIEFIGREQKIERREVVDRLRQETIEHIFDFADVLHCEPIKKVAIEYIEKCNIVPGQYDNVSDCNILFRHIGI</sequence>
<proteinExistence type="predicted"/>
<name>A0AAW6CVN4_9FIRM</name>
<reference evidence="1" key="1">
    <citation type="submission" date="2023-01" db="EMBL/GenBank/DDBJ databases">
        <title>Human gut microbiome strain richness.</title>
        <authorList>
            <person name="Chen-Liaw A."/>
        </authorList>
    </citation>
    <scope>NUCLEOTIDE SEQUENCE</scope>
    <source>
        <strain evidence="1">D8_m1001271B151109d0_201107</strain>
    </source>
</reference>
<dbReference type="Proteomes" id="UP001212981">
    <property type="component" value="Unassembled WGS sequence"/>
</dbReference>
<evidence type="ECO:0000313" key="2">
    <source>
        <dbReference type="Proteomes" id="UP001212981"/>
    </source>
</evidence>
<gene>
    <name evidence="1" type="ORF">PND82_08995</name>
</gene>
<comment type="caution">
    <text evidence="1">The sequence shown here is derived from an EMBL/GenBank/DDBJ whole genome shotgun (WGS) entry which is preliminary data.</text>
</comment>
<organism evidence="1 2">
    <name type="scientific">Faecalicoccus pleomorphus</name>
    <dbReference type="NCBI Taxonomy" id="1323"/>
    <lineage>
        <taxon>Bacteria</taxon>
        <taxon>Bacillati</taxon>
        <taxon>Bacillota</taxon>
        <taxon>Erysipelotrichia</taxon>
        <taxon>Erysipelotrichales</taxon>
        <taxon>Erysipelotrichaceae</taxon>
        <taxon>Faecalicoccus</taxon>
    </lineage>
</organism>
<dbReference type="RefSeq" id="WP_272003212.1">
    <property type="nucleotide sequence ID" value="NZ_JAQLXO010000017.1"/>
</dbReference>
<dbReference type="EMBL" id="JAQLXO010000017">
    <property type="protein sequence ID" value="MDB7982950.1"/>
    <property type="molecule type" value="Genomic_DNA"/>
</dbReference>
<evidence type="ECO:0000313" key="1">
    <source>
        <dbReference type="EMBL" id="MDB7982950.1"/>
    </source>
</evidence>
<dbReference type="AlphaFoldDB" id="A0AAW6CVN4"/>
<protein>
    <submittedName>
        <fullName evidence="1">Uncharacterized protein</fullName>
    </submittedName>
</protein>